<proteinExistence type="predicted"/>
<reference evidence="2 3" key="1">
    <citation type="submission" date="2024-10" db="EMBL/GenBank/DDBJ databases">
        <title>Updated reference genomes for cyclostephanoid diatoms.</title>
        <authorList>
            <person name="Roberts W.R."/>
            <person name="Alverson A.J."/>
        </authorList>
    </citation>
    <scope>NUCLEOTIDE SEQUENCE [LARGE SCALE GENOMIC DNA]</scope>
    <source>
        <strain evidence="2 3">AJA228-03</strain>
    </source>
</reference>
<name>A0ABD3SSE7_9STRA</name>
<dbReference type="EMBL" id="JALLPB020000004">
    <property type="protein sequence ID" value="KAL3827378.1"/>
    <property type="molecule type" value="Genomic_DNA"/>
</dbReference>
<evidence type="ECO:0000313" key="1">
    <source>
        <dbReference type="EMBL" id="KAL3808382.1"/>
    </source>
</evidence>
<dbReference type="Proteomes" id="UP001530377">
    <property type="component" value="Unassembled WGS sequence"/>
</dbReference>
<organism evidence="2 3">
    <name type="scientific">Cyclostephanos tholiformis</name>
    <dbReference type="NCBI Taxonomy" id="382380"/>
    <lineage>
        <taxon>Eukaryota</taxon>
        <taxon>Sar</taxon>
        <taxon>Stramenopiles</taxon>
        <taxon>Ochrophyta</taxon>
        <taxon>Bacillariophyta</taxon>
        <taxon>Coscinodiscophyceae</taxon>
        <taxon>Thalassiosirophycidae</taxon>
        <taxon>Stephanodiscales</taxon>
        <taxon>Stephanodiscaceae</taxon>
        <taxon>Cyclostephanos</taxon>
    </lineage>
</organism>
<sequence>MIPSRHDGNGFSKLHFLQDVPQFVFRLLFKWVKVVSNRVRKHHRILRNDRQAEPKLNLGYTKEGRHE</sequence>
<comment type="caution">
    <text evidence="2">The sequence shown here is derived from an EMBL/GenBank/DDBJ whole genome shotgun (WGS) entry which is preliminary data.</text>
</comment>
<dbReference type="AlphaFoldDB" id="A0ABD3SSE7"/>
<dbReference type="EMBL" id="JALLPB020000516">
    <property type="protein sequence ID" value="KAL3808382.1"/>
    <property type="molecule type" value="Genomic_DNA"/>
</dbReference>
<evidence type="ECO:0000313" key="2">
    <source>
        <dbReference type="EMBL" id="KAL3827378.1"/>
    </source>
</evidence>
<protein>
    <submittedName>
        <fullName evidence="2">Uncharacterized protein</fullName>
    </submittedName>
</protein>
<evidence type="ECO:0000313" key="3">
    <source>
        <dbReference type="Proteomes" id="UP001530377"/>
    </source>
</evidence>
<keyword evidence="3" id="KW-1185">Reference proteome</keyword>
<accession>A0ABD3SSE7</accession>
<gene>
    <name evidence="2" type="ORF">ACHAXA_003112</name>
    <name evidence="1" type="ORF">ACHAXA_005353</name>
</gene>